<reference evidence="1" key="1">
    <citation type="journal article" date="2014" name="Front. Microbiol.">
        <title>High frequency of phylogenetically diverse reductive dehalogenase-homologous genes in deep subseafloor sedimentary metagenomes.</title>
        <authorList>
            <person name="Kawai M."/>
            <person name="Futagami T."/>
            <person name="Toyoda A."/>
            <person name="Takaki Y."/>
            <person name="Nishi S."/>
            <person name="Hori S."/>
            <person name="Arai W."/>
            <person name="Tsubouchi T."/>
            <person name="Morono Y."/>
            <person name="Uchiyama I."/>
            <person name="Ito T."/>
            <person name="Fujiyama A."/>
            <person name="Inagaki F."/>
            <person name="Takami H."/>
        </authorList>
    </citation>
    <scope>NUCLEOTIDE SEQUENCE</scope>
    <source>
        <strain evidence="1">Expedition CK06-06</strain>
    </source>
</reference>
<comment type="caution">
    <text evidence="1">The sequence shown here is derived from an EMBL/GenBank/DDBJ whole genome shotgun (WGS) entry which is preliminary data.</text>
</comment>
<dbReference type="EMBL" id="BARV01042627">
    <property type="protein sequence ID" value="GAI49461.1"/>
    <property type="molecule type" value="Genomic_DNA"/>
</dbReference>
<sequence>MTKFSLETYFGDFIPQSSAIPAKCPLCSESLMFFYRSSLFDHEFLYCYKCSV</sequence>
<name>X1Q400_9ZZZZ</name>
<protein>
    <submittedName>
        <fullName evidence="1">Uncharacterized protein</fullName>
    </submittedName>
</protein>
<dbReference type="AlphaFoldDB" id="X1Q400"/>
<proteinExistence type="predicted"/>
<accession>X1Q400</accession>
<feature type="non-terminal residue" evidence="1">
    <location>
        <position position="52"/>
    </location>
</feature>
<evidence type="ECO:0000313" key="1">
    <source>
        <dbReference type="EMBL" id="GAI49461.1"/>
    </source>
</evidence>
<organism evidence="1">
    <name type="scientific">marine sediment metagenome</name>
    <dbReference type="NCBI Taxonomy" id="412755"/>
    <lineage>
        <taxon>unclassified sequences</taxon>
        <taxon>metagenomes</taxon>
        <taxon>ecological metagenomes</taxon>
    </lineage>
</organism>
<gene>
    <name evidence="1" type="ORF">S06H3_64017</name>
</gene>